<feature type="transmembrane region" description="Helical" evidence="1">
    <location>
        <begin position="222"/>
        <end position="239"/>
    </location>
</feature>
<feature type="transmembrane region" description="Helical" evidence="1">
    <location>
        <begin position="245"/>
        <end position="262"/>
    </location>
</feature>
<feature type="transmembrane region" description="Helical" evidence="1">
    <location>
        <begin position="106"/>
        <end position="125"/>
    </location>
</feature>
<reference evidence="2 3" key="1">
    <citation type="submission" date="2016-08" db="EMBL/GenBank/DDBJ databases">
        <title>Complete genome sequence of Fictibacillus arsenicus G25-54, a strain with toxicity to nematodes and a potential arsenic-resistance activity.</title>
        <authorList>
            <person name="Zheng Z."/>
        </authorList>
    </citation>
    <scope>NUCLEOTIDE SEQUENCE [LARGE SCALE GENOMIC DNA]</scope>
    <source>
        <strain evidence="2 3">G25-54</strain>
    </source>
</reference>
<sequence>MTAKNLVTILLGAWLIVGIFVDGFAHTHNKPETFFSPWHAILYSGFLATALWMIWITYQNAKKIGVPFKKGIPTGYGLGILGVVLFFIGGVCDMTWHIIFGIEEDIAALLSPSHLLLLIGVLLIITSPYRMGEKELKHSPSFKEFFSTLLSYTLSVAVLSFFMMYTWAFNHGWVAAKATALFITDDTAFQNIIRMGISNTIITTTFLMVPVYFLLKRWTLPFGSITLFYTVNFVLMTIIRGFENAEVIGIGVVAGLLADIFIQHKKFTALAVVLPLFIWVVFYVGILKAWVGILNCGRVQLY</sequence>
<keyword evidence="1" id="KW-0472">Membrane</keyword>
<keyword evidence="1" id="KW-1133">Transmembrane helix</keyword>
<keyword evidence="1" id="KW-0812">Transmembrane</keyword>
<dbReference type="OrthoDB" id="5241899at2"/>
<evidence type="ECO:0000313" key="3">
    <source>
        <dbReference type="Proteomes" id="UP000077412"/>
    </source>
</evidence>
<name>A0A1B1ZA82_9BACL</name>
<feature type="transmembrane region" description="Helical" evidence="1">
    <location>
        <begin position="192"/>
        <end position="215"/>
    </location>
</feature>
<dbReference type="EMBL" id="CP016761">
    <property type="protein sequence ID" value="ANX14291.1"/>
    <property type="molecule type" value="Genomic_DNA"/>
</dbReference>
<organism evidence="2 3">
    <name type="scientific">Fictibacillus arsenicus</name>
    <dbReference type="NCBI Taxonomy" id="255247"/>
    <lineage>
        <taxon>Bacteria</taxon>
        <taxon>Bacillati</taxon>
        <taxon>Bacillota</taxon>
        <taxon>Bacilli</taxon>
        <taxon>Bacillales</taxon>
        <taxon>Fictibacillaceae</taxon>
        <taxon>Fictibacillus</taxon>
    </lineage>
</organism>
<evidence type="ECO:0000256" key="1">
    <source>
        <dbReference type="SAM" id="Phobius"/>
    </source>
</evidence>
<dbReference type="Proteomes" id="UP000077412">
    <property type="component" value="Chromosome"/>
</dbReference>
<protein>
    <submittedName>
        <fullName evidence="2">Uncharacterized protein</fullName>
    </submittedName>
</protein>
<evidence type="ECO:0000313" key="2">
    <source>
        <dbReference type="EMBL" id="ANX14291.1"/>
    </source>
</evidence>
<dbReference type="KEGG" id="far:ABE41_019935"/>
<dbReference type="STRING" id="255247.ABE41_019935"/>
<dbReference type="AlphaFoldDB" id="A0A1B1ZA82"/>
<keyword evidence="3" id="KW-1185">Reference proteome</keyword>
<feature type="transmembrane region" description="Helical" evidence="1">
    <location>
        <begin position="145"/>
        <end position="168"/>
    </location>
</feature>
<gene>
    <name evidence="2" type="ORF">ABE41_019935</name>
</gene>
<dbReference type="RefSeq" id="WP_066294252.1">
    <property type="nucleotide sequence ID" value="NZ_CP016761.1"/>
</dbReference>
<feature type="transmembrane region" description="Helical" evidence="1">
    <location>
        <begin position="41"/>
        <end position="58"/>
    </location>
</feature>
<feature type="transmembrane region" description="Helical" evidence="1">
    <location>
        <begin position="269"/>
        <end position="293"/>
    </location>
</feature>
<accession>A0A1B1ZA82</accession>
<proteinExistence type="predicted"/>
<feature type="transmembrane region" description="Helical" evidence="1">
    <location>
        <begin position="78"/>
        <end position="100"/>
    </location>
</feature>